<name>A0A498I8D5_MALDO</name>
<accession>A0A498I8D5</accession>
<comment type="caution">
    <text evidence="2">The sequence shown here is derived from an EMBL/GenBank/DDBJ whole genome shotgun (WGS) entry which is preliminary data.</text>
</comment>
<dbReference type="EMBL" id="RDQH01000339">
    <property type="protein sequence ID" value="RXH79149.1"/>
    <property type="molecule type" value="Genomic_DNA"/>
</dbReference>
<proteinExistence type="predicted"/>
<dbReference type="STRING" id="3750.A0A498I8D5"/>
<dbReference type="InterPro" id="IPR056636">
    <property type="entry name" value="DUF7734"/>
</dbReference>
<evidence type="ECO:0000313" key="3">
    <source>
        <dbReference type="Proteomes" id="UP000290289"/>
    </source>
</evidence>
<dbReference type="GO" id="GO:0009507">
    <property type="term" value="C:chloroplast"/>
    <property type="evidence" value="ECO:0007669"/>
    <property type="project" value="TreeGrafter"/>
</dbReference>
<evidence type="ECO:0000259" key="1">
    <source>
        <dbReference type="Pfam" id="PF24869"/>
    </source>
</evidence>
<protein>
    <recommendedName>
        <fullName evidence="1">DUF7734 domain-containing protein</fullName>
    </recommendedName>
</protein>
<sequence>MLKHFQLGRWTVLVSSPTKSPFSPNATTITSSSSESAATRYFSTCCASAFNVNAFRPRGLSTRCAARRRVLRYDDDEDDDEDVEYGHNKEIAVLELYSQSVRGEALIVHALVDDQDVEVLIFKGFSSSLSYGTSPDPSKSILPARAVIKAIDRVKGPFDPSNIEYLQKGLTWEAFKSTTLPPNLQLPI</sequence>
<dbReference type="Pfam" id="PF24869">
    <property type="entry name" value="DUF7734"/>
    <property type="match status" value="1"/>
</dbReference>
<dbReference type="AlphaFoldDB" id="A0A498I8D5"/>
<reference evidence="2 3" key="1">
    <citation type="submission" date="2018-10" db="EMBL/GenBank/DDBJ databases">
        <title>A high-quality apple genome assembly.</title>
        <authorList>
            <person name="Hu J."/>
        </authorList>
    </citation>
    <scope>NUCLEOTIDE SEQUENCE [LARGE SCALE GENOMIC DNA]</scope>
    <source>
        <strain evidence="3">cv. HFTH1</strain>
        <tissue evidence="2">Young leaf</tissue>
    </source>
</reference>
<dbReference type="PANTHER" id="PTHR36729:SF2">
    <property type="entry name" value="EXPRESSED PROTEIN"/>
    <property type="match status" value="1"/>
</dbReference>
<organism evidence="2 3">
    <name type="scientific">Malus domestica</name>
    <name type="common">Apple</name>
    <name type="synonym">Pyrus malus</name>
    <dbReference type="NCBI Taxonomy" id="3750"/>
    <lineage>
        <taxon>Eukaryota</taxon>
        <taxon>Viridiplantae</taxon>
        <taxon>Streptophyta</taxon>
        <taxon>Embryophyta</taxon>
        <taxon>Tracheophyta</taxon>
        <taxon>Spermatophyta</taxon>
        <taxon>Magnoliopsida</taxon>
        <taxon>eudicotyledons</taxon>
        <taxon>Gunneridae</taxon>
        <taxon>Pentapetalae</taxon>
        <taxon>rosids</taxon>
        <taxon>fabids</taxon>
        <taxon>Rosales</taxon>
        <taxon>Rosaceae</taxon>
        <taxon>Amygdaloideae</taxon>
        <taxon>Maleae</taxon>
        <taxon>Malus</taxon>
    </lineage>
</organism>
<gene>
    <name evidence="2" type="ORF">DVH24_040296</name>
</gene>
<dbReference type="Proteomes" id="UP000290289">
    <property type="component" value="Chromosome 13"/>
</dbReference>
<evidence type="ECO:0000313" key="2">
    <source>
        <dbReference type="EMBL" id="RXH79149.1"/>
    </source>
</evidence>
<dbReference type="PANTHER" id="PTHR36729">
    <property type="entry name" value="EXPRESSED PROTEIN"/>
    <property type="match status" value="1"/>
</dbReference>
<keyword evidence="3" id="KW-1185">Reference proteome</keyword>
<feature type="domain" description="DUF7734" evidence="1">
    <location>
        <begin position="92"/>
        <end position="177"/>
    </location>
</feature>